<dbReference type="GO" id="GO:0051536">
    <property type="term" value="F:iron-sulfur cluster binding"/>
    <property type="evidence" value="ECO:0007669"/>
    <property type="project" value="UniProtKB-KW"/>
</dbReference>
<dbReference type="Proteomes" id="UP000235943">
    <property type="component" value="Unassembled WGS sequence"/>
</dbReference>
<dbReference type="OrthoDB" id="9763993at2"/>
<dbReference type="Gene3D" id="3.20.20.70">
    <property type="entry name" value="Aldolase class I"/>
    <property type="match status" value="1"/>
</dbReference>
<evidence type="ECO:0000313" key="6">
    <source>
        <dbReference type="EMBL" id="PNG23727.1"/>
    </source>
</evidence>
<dbReference type="InterPro" id="IPR058240">
    <property type="entry name" value="rSAM_sf"/>
</dbReference>
<dbReference type="EMBL" id="POUC01000008">
    <property type="protein sequence ID" value="PNG23727.1"/>
    <property type="molecule type" value="Genomic_DNA"/>
</dbReference>
<dbReference type="SFLD" id="SFLDG01067">
    <property type="entry name" value="SPASM/twitch_domain_containing"/>
    <property type="match status" value="1"/>
</dbReference>
<protein>
    <recommendedName>
        <fullName evidence="5">Radical SAM core domain-containing protein</fullName>
    </recommendedName>
</protein>
<accession>A0A2N8TXJ0</accession>
<organism evidence="6 7">
    <name type="scientific">Streptomyces cahuitamycinicus</name>
    <dbReference type="NCBI Taxonomy" id="2070367"/>
    <lineage>
        <taxon>Bacteria</taxon>
        <taxon>Bacillati</taxon>
        <taxon>Actinomycetota</taxon>
        <taxon>Actinomycetes</taxon>
        <taxon>Kitasatosporales</taxon>
        <taxon>Streptomycetaceae</taxon>
        <taxon>Streptomyces</taxon>
    </lineage>
</organism>
<dbReference type="GO" id="GO:0003824">
    <property type="term" value="F:catalytic activity"/>
    <property type="evidence" value="ECO:0007669"/>
    <property type="project" value="InterPro"/>
</dbReference>
<dbReference type="CDD" id="cd01335">
    <property type="entry name" value="Radical_SAM"/>
    <property type="match status" value="1"/>
</dbReference>
<dbReference type="Pfam" id="PF04055">
    <property type="entry name" value="Radical_SAM"/>
    <property type="match status" value="1"/>
</dbReference>
<sequence length="301" mass="34614">MPLNKVWRPAIEFNLTEHCNLRCTHCDHASSILPPGFADLASFTRDIEVLSTALQAGEIKFVGGEPLLHPQLVDFLKIAKELQIAKRIILVTNGVLLHKAPTELWELIDGMWISVYPNIKYRFDWESIQHLADEHQIFVWRKETPEFAERSLIEEIRSKELVEMVFQNCNLAHLESCHTVYEGRYYMCAPSVWMEPRLALHGTAFKNRESDSVAIHGNPNLYEDLDNLIRRQEPLEACRYCLGSWARSTPNEQLTKKLTEEFLARQPEHLAELVDPELIVPRTFTDQNRPGLTRPSGESGS</sequence>
<evidence type="ECO:0000256" key="3">
    <source>
        <dbReference type="ARBA" id="ARBA00023004"/>
    </source>
</evidence>
<keyword evidence="2" id="KW-0479">Metal-binding</keyword>
<evidence type="ECO:0000313" key="7">
    <source>
        <dbReference type="Proteomes" id="UP000235943"/>
    </source>
</evidence>
<keyword evidence="7" id="KW-1185">Reference proteome</keyword>
<dbReference type="InterPro" id="IPR007197">
    <property type="entry name" value="rSAM"/>
</dbReference>
<keyword evidence="4" id="KW-0411">Iron-sulfur</keyword>
<feature type="domain" description="Radical SAM core" evidence="5">
    <location>
        <begin position="14"/>
        <end position="106"/>
    </location>
</feature>
<dbReference type="PANTHER" id="PTHR11228:SF7">
    <property type="entry name" value="PQQA PEPTIDE CYCLASE"/>
    <property type="match status" value="1"/>
</dbReference>
<keyword evidence="1" id="KW-0949">S-adenosyl-L-methionine</keyword>
<dbReference type="InterPro" id="IPR050377">
    <property type="entry name" value="Radical_SAM_PqqE_MftC-like"/>
</dbReference>
<evidence type="ECO:0000256" key="2">
    <source>
        <dbReference type="ARBA" id="ARBA00022723"/>
    </source>
</evidence>
<dbReference type="SFLD" id="SFLDS00029">
    <property type="entry name" value="Radical_SAM"/>
    <property type="match status" value="1"/>
</dbReference>
<evidence type="ECO:0000256" key="1">
    <source>
        <dbReference type="ARBA" id="ARBA00022691"/>
    </source>
</evidence>
<comment type="caution">
    <text evidence="6">The sequence shown here is derived from an EMBL/GenBank/DDBJ whole genome shotgun (WGS) entry which is preliminary data.</text>
</comment>
<dbReference type="RefSeq" id="WP_102907328.1">
    <property type="nucleotide sequence ID" value="NZ_POUC01000008.1"/>
</dbReference>
<dbReference type="GO" id="GO:0046872">
    <property type="term" value="F:metal ion binding"/>
    <property type="evidence" value="ECO:0007669"/>
    <property type="project" value="UniProtKB-KW"/>
</dbReference>
<gene>
    <name evidence="6" type="ORF">C1J00_02220</name>
</gene>
<proteinExistence type="predicted"/>
<reference evidence="6 7" key="1">
    <citation type="submission" date="2018-01" db="EMBL/GenBank/DDBJ databases">
        <title>Draft genome sequence of Streptomyces sp. 13K301.</title>
        <authorList>
            <person name="Sahin N."/>
            <person name="Saygin H."/>
            <person name="Ay H."/>
        </authorList>
    </citation>
    <scope>NUCLEOTIDE SEQUENCE [LARGE SCALE GENOMIC DNA]</scope>
    <source>
        <strain evidence="6 7">13K301</strain>
    </source>
</reference>
<dbReference type="AlphaFoldDB" id="A0A2N8TXJ0"/>
<evidence type="ECO:0000256" key="4">
    <source>
        <dbReference type="ARBA" id="ARBA00023014"/>
    </source>
</evidence>
<dbReference type="InterPro" id="IPR013785">
    <property type="entry name" value="Aldolase_TIM"/>
</dbReference>
<name>A0A2N8TXJ0_9ACTN</name>
<evidence type="ECO:0000259" key="5">
    <source>
        <dbReference type="Pfam" id="PF04055"/>
    </source>
</evidence>
<dbReference type="SUPFAM" id="SSF102114">
    <property type="entry name" value="Radical SAM enzymes"/>
    <property type="match status" value="1"/>
</dbReference>
<dbReference type="PANTHER" id="PTHR11228">
    <property type="entry name" value="RADICAL SAM DOMAIN PROTEIN"/>
    <property type="match status" value="1"/>
</dbReference>
<keyword evidence="3" id="KW-0408">Iron</keyword>